<dbReference type="InterPro" id="IPR013715">
    <property type="entry name" value="DUF1746"/>
</dbReference>
<dbReference type="Pfam" id="PF08508">
    <property type="entry name" value="DUF1746"/>
    <property type="match status" value="1"/>
</dbReference>
<feature type="transmembrane region" description="Helical" evidence="1">
    <location>
        <begin position="93"/>
        <end position="112"/>
    </location>
</feature>
<dbReference type="AlphaFoldDB" id="A0A1E4T4X0"/>
<dbReference type="GO" id="GO:0044695">
    <property type="term" value="C:Dsc E3 ubiquitin ligase complex"/>
    <property type="evidence" value="ECO:0007669"/>
    <property type="project" value="InterPro"/>
</dbReference>
<evidence type="ECO:0000256" key="1">
    <source>
        <dbReference type="SAM" id="Phobius"/>
    </source>
</evidence>
<keyword evidence="4" id="KW-1185">Reference proteome</keyword>
<accession>A0A1E4T4X0</accession>
<feature type="transmembrane region" description="Helical" evidence="1">
    <location>
        <begin position="40"/>
        <end position="61"/>
    </location>
</feature>
<dbReference type="OrthoDB" id="3991545at2759"/>
<gene>
    <name evidence="3" type="ORF">CANARDRAFT_21764</name>
</gene>
<evidence type="ECO:0000259" key="2">
    <source>
        <dbReference type="Pfam" id="PF08508"/>
    </source>
</evidence>
<protein>
    <recommendedName>
        <fullName evidence="2">DUF1746 domain-containing protein</fullName>
    </recommendedName>
</protein>
<sequence>MKFNDDEITKELEIHNNRTLKRRKQEFKESLNFRLDSTCYLFIMLLLLTDNSFLLFLMRLFHQFTISHPPNASNSDDGQGSSSSFKKVIANKVMGISFVFNLAFLATCFYNASNSEFGTGYWYGGLSLNLTGEKQFSSWLGKLGYLLMLQLILISLQLLEFATAFVLSQNLLEDQIEGDVTTPYDDTLKPVESIEPIKEYDGYQGDILLYRIDVLQFFKKVRSFGNSDVVASARLSLRQNVNSGSGGSAVLDGMSIPGSIQQLRRFTEASNMV</sequence>
<keyword evidence="1" id="KW-1133">Transmembrane helix</keyword>
<reference evidence="4" key="1">
    <citation type="submission" date="2016-04" db="EMBL/GenBank/DDBJ databases">
        <title>Comparative genomics of biotechnologically important yeasts.</title>
        <authorList>
            <consortium name="DOE Joint Genome Institute"/>
            <person name="Riley R."/>
            <person name="Haridas S."/>
            <person name="Wolfe K.H."/>
            <person name="Lopes M.R."/>
            <person name="Hittinger C.T."/>
            <person name="Goker M."/>
            <person name="Salamov A."/>
            <person name="Wisecaver J."/>
            <person name="Long T.M."/>
            <person name="Aerts A.L."/>
            <person name="Barry K."/>
            <person name="Choi C."/>
            <person name="Clum A."/>
            <person name="Coughlan A.Y."/>
            <person name="Deshpande S."/>
            <person name="Douglass A.P."/>
            <person name="Hanson S.J."/>
            <person name="Klenk H.-P."/>
            <person name="Labutti K."/>
            <person name="Lapidus A."/>
            <person name="Lindquist E."/>
            <person name="Lipzen A."/>
            <person name="Meier-Kolthoff J.P."/>
            <person name="Ohm R.A."/>
            <person name="Otillar R.P."/>
            <person name="Pangilinan J."/>
            <person name="Peng Y."/>
            <person name="Rokas A."/>
            <person name="Rosa C.A."/>
            <person name="Scheuner C."/>
            <person name="Sibirny A.A."/>
            <person name="Slot J.C."/>
            <person name="Stielow J.B."/>
            <person name="Sun H."/>
            <person name="Kurtzman C.P."/>
            <person name="Blackwell M."/>
            <person name="Grigoriev I.V."/>
            <person name="Jeffries T.W."/>
        </authorList>
    </citation>
    <scope>NUCLEOTIDE SEQUENCE [LARGE SCALE GENOMIC DNA]</scope>
    <source>
        <strain evidence="4">NRRL YB-2248</strain>
    </source>
</reference>
<name>A0A1E4T4X0_9ASCO</name>
<dbReference type="Proteomes" id="UP000094801">
    <property type="component" value="Unassembled WGS sequence"/>
</dbReference>
<keyword evidence="1" id="KW-0812">Transmembrane</keyword>
<feature type="transmembrane region" description="Helical" evidence="1">
    <location>
        <begin position="143"/>
        <end position="167"/>
    </location>
</feature>
<dbReference type="GO" id="GO:0005783">
    <property type="term" value="C:endoplasmic reticulum"/>
    <property type="evidence" value="ECO:0007669"/>
    <property type="project" value="TreeGrafter"/>
</dbReference>
<evidence type="ECO:0000313" key="3">
    <source>
        <dbReference type="EMBL" id="ODV86772.1"/>
    </source>
</evidence>
<dbReference type="EMBL" id="KV453849">
    <property type="protein sequence ID" value="ODV86772.1"/>
    <property type="molecule type" value="Genomic_DNA"/>
</dbReference>
<organism evidence="3 4">
    <name type="scientific">[Candida] arabinofermentans NRRL YB-2248</name>
    <dbReference type="NCBI Taxonomy" id="983967"/>
    <lineage>
        <taxon>Eukaryota</taxon>
        <taxon>Fungi</taxon>
        <taxon>Dikarya</taxon>
        <taxon>Ascomycota</taxon>
        <taxon>Saccharomycotina</taxon>
        <taxon>Pichiomycetes</taxon>
        <taxon>Pichiales</taxon>
        <taxon>Pichiaceae</taxon>
        <taxon>Ogataea</taxon>
        <taxon>Ogataea/Candida clade</taxon>
    </lineage>
</organism>
<evidence type="ECO:0000313" key="4">
    <source>
        <dbReference type="Proteomes" id="UP000094801"/>
    </source>
</evidence>
<feature type="domain" description="DUF1746" evidence="2">
    <location>
        <begin position="35"/>
        <end position="159"/>
    </location>
</feature>
<keyword evidence="1" id="KW-0472">Membrane</keyword>
<dbReference type="PANTHER" id="PTHR39405">
    <property type="entry name" value="DSC E3 UBIQUITIN LIGASE COMPLEX SUBUNIT 4"/>
    <property type="match status" value="1"/>
</dbReference>
<dbReference type="InterPro" id="IPR038967">
    <property type="entry name" value="Dsc4-like"/>
</dbReference>
<dbReference type="GO" id="GO:0032933">
    <property type="term" value="P:SREBP signaling pathway"/>
    <property type="evidence" value="ECO:0007669"/>
    <property type="project" value="InterPro"/>
</dbReference>
<proteinExistence type="predicted"/>
<dbReference type="PANTHER" id="PTHR39405:SF1">
    <property type="entry name" value="DSC E3 UBIQUITIN LIGASE COMPLEX SUBUNIT 4"/>
    <property type="match status" value="1"/>
</dbReference>